<dbReference type="InterPro" id="IPR008266">
    <property type="entry name" value="Tyr_kinase_AS"/>
</dbReference>
<comment type="catalytic activity">
    <reaction evidence="2">
        <text>L-tyrosyl-[protein] + ATP = O-phospho-L-tyrosyl-[protein] + ADP + H(+)</text>
        <dbReference type="Rhea" id="RHEA:10596"/>
        <dbReference type="Rhea" id="RHEA-COMP:10136"/>
        <dbReference type="Rhea" id="RHEA-COMP:20101"/>
        <dbReference type="ChEBI" id="CHEBI:15378"/>
        <dbReference type="ChEBI" id="CHEBI:30616"/>
        <dbReference type="ChEBI" id="CHEBI:46858"/>
        <dbReference type="ChEBI" id="CHEBI:61978"/>
        <dbReference type="ChEBI" id="CHEBI:456216"/>
        <dbReference type="EC" id="2.7.10.1"/>
    </reaction>
</comment>
<dbReference type="PANTHER" id="PTHR24416">
    <property type="entry name" value="TYROSINE-PROTEIN KINASE RECEPTOR"/>
    <property type="match status" value="1"/>
</dbReference>
<dbReference type="PROSITE" id="PS00109">
    <property type="entry name" value="PROTEIN_KINASE_TYR"/>
    <property type="match status" value="1"/>
</dbReference>
<keyword evidence="4" id="KW-1133">Transmembrane helix</keyword>
<dbReference type="InterPro" id="IPR001245">
    <property type="entry name" value="Ser-Thr/Tyr_kinase_cat_dom"/>
</dbReference>
<organism evidence="6 7">
    <name type="scientific">Orchesella dallaii</name>
    <dbReference type="NCBI Taxonomy" id="48710"/>
    <lineage>
        <taxon>Eukaryota</taxon>
        <taxon>Metazoa</taxon>
        <taxon>Ecdysozoa</taxon>
        <taxon>Arthropoda</taxon>
        <taxon>Hexapoda</taxon>
        <taxon>Collembola</taxon>
        <taxon>Entomobryomorpha</taxon>
        <taxon>Entomobryoidea</taxon>
        <taxon>Orchesellidae</taxon>
        <taxon>Orchesellinae</taxon>
        <taxon>Orchesella</taxon>
    </lineage>
</organism>
<protein>
    <recommendedName>
        <fullName evidence="5">Protein kinase domain-containing protein</fullName>
    </recommendedName>
</protein>
<evidence type="ECO:0000256" key="4">
    <source>
        <dbReference type="SAM" id="Phobius"/>
    </source>
</evidence>
<feature type="transmembrane region" description="Helical" evidence="4">
    <location>
        <begin position="988"/>
        <end position="1009"/>
    </location>
</feature>
<feature type="transmembrane region" description="Helical" evidence="4">
    <location>
        <begin position="713"/>
        <end position="733"/>
    </location>
</feature>
<dbReference type="InterPro" id="IPR000719">
    <property type="entry name" value="Prot_kinase_dom"/>
</dbReference>
<dbReference type="Gene3D" id="1.10.510.10">
    <property type="entry name" value="Transferase(Phosphotransferase) domain 1"/>
    <property type="match status" value="1"/>
</dbReference>
<dbReference type="PANTHER" id="PTHR24416:SF611">
    <property type="entry name" value="TYROSINE-PROTEIN KINASE TRANSMEMBRANE RECEPTOR ROR"/>
    <property type="match status" value="1"/>
</dbReference>
<proteinExistence type="predicted"/>
<dbReference type="Proteomes" id="UP001642540">
    <property type="component" value="Unassembled WGS sequence"/>
</dbReference>
<dbReference type="PRINTS" id="PR00109">
    <property type="entry name" value="TYRKINASE"/>
</dbReference>
<keyword evidence="4" id="KW-0812">Transmembrane</keyword>
<dbReference type="Gene3D" id="3.30.200.20">
    <property type="entry name" value="Phosphorylase Kinase, domain 1"/>
    <property type="match status" value="1"/>
</dbReference>
<dbReference type="Pfam" id="PF07714">
    <property type="entry name" value="PK_Tyr_Ser-Thr"/>
    <property type="match status" value="1"/>
</dbReference>
<comment type="caution">
    <text evidence="6">The sequence shown here is derived from an EMBL/GenBank/DDBJ whole genome shotgun (WGS) entry which is preliminary data.</text>
</comment>
<dbReference type="InterPro" id="IPR050122">
    <property type="entry name" value="RTK"/>
</dbReference>
<keyword evidence="4" id="KW-0472">Membrane</keyword>
<evidence type="ECO:0000313" key="6">
    <source>
        <dbReference type="EMBL" id="CAL8132864.1"/>
    </source>
</evidence>
<name>A0ABP1RPZ7_9HEXA</name>
<gene>
    <name evidence="6" type="ORF">ODALV1_LOCUS24797</name>
</gene>
<evidence type="ECO:0000256" key="1">
    <source>
        <dbReference type="ARBA" id="ARBA00004167"/>
    </source>
</evidence>
<sequence>MEVIKSRPYIHFESMARYAITMKQITTRFSLENNVSFILTGITNQHYFEGLTRNGSYISESFFSHASQNLIRLTPTSYFNPLINSNSLTKAAVQLLTQKFTKILMDMEPFMAEGNYCTLLQTTENISFNPSIRHKEIWLNIRIKSQYHSFQFTTFLSNVAIQREHYACLTGIVISVDDLLYHIDTQYRSRLHHQIFDTWSSMIKNFKSNLKFINISLTVTFGLHEPSGAIVSSYRQLLDDGNILSPLQMVFNVSDYFLWVNFIEHQPSPQSVKEYYKSIYQKLVNSVSSFDDVMKKFPSIKPILSVSVMWKTDLYPNRCATSEYITFIDVLDIVNSIMYIYQTNILELASFTVQTPRGLIYGRWNVLSGTERFNMLVHTPVEFAPCIPWNPRPETKSETRNNFSGISIDGFMLSEIGNMESKRALVPYEFLLNTFVNVEIMSNTTTLLTILDSYIRASAYLNTTCKTYISLPENGLLFKQKINEMEKILNNRSNERNFVAGIHIPVDFTLYNRVTFETAEEFAKIGVSSNKRNISIGVLFKDCGLSINWNFSKVGLAILRHAKYIICDLHNLGYVFSGTRGVNFVPISRNLDIARLLRWNLVTNHNISTTVMLRIGWPKDFTMNEKENSIEFLKFSNLVFEMCKAYDFQYFLYHAFETNRSKYSGWWRFNEPGDILDGNLYVERVSEALGTQSWRPPVETWLEPEVSASSRNMWIIGSVAVSLLVIALVVGIARQWMTRKNKSLLSDEEIQEFFNEGASLESDVEQMALYIGLKIHYDRNLEIPSTKFQIDKKCRLGSGNFGTVNKASIERNCGVQEVAVKVPMPGSKEALKSILCEIKLMSFIGEHPNVLQLVAACTFEIRRGNVYVFTEFCSNGSLQSFLKLQAAILEAGNCTKPTLYEIILRFCRFGREIAEGMKYIGSKKVVHGDLSARNILLDENLVCKISDFGLSTNLYNSLYVNKKLAYVPWRWMAIESLDRMNFSSKSDVWSFAVILWEIFTLGAVPYSSLNWSPEFITMLSNGVRLPKPKYASMEL</sequence>
<keyword evidence="7" id="KW-1185">Reference proteome</keyword>
<evidence type="ECO:0000256" key="3">
    <source>
        <dbReference type="PROSITE-ProRule" id="PRU10141"/>
    </source>
</evidence>
<comment type="subcellular location">
    <subcellularLocation>
        <location evidence="1">Membrane</location>
        <topology evidence="1">Single-pass membrane protein</topology>
    </subcellularLocation>
</comment>
<dbReference type="EMBL" id="CAXLJM020000094">
    <property type="protein sequence ID" value="CAL8132864.1"/>
    <property type="molecule type" value="Genomic_DNA"/>
</dbReference>
<dbReference type="SUPFAM" id="SSF56112">
    <property type="entry name" value="Protein kinase-like (PK-like)"/>
    <property type="match status" value="1"/>
</dbReference>
<dbReference type="CDD" id="cd00192">
    <property type="entry name" value="PTKc"/>
    <property type="match status" value="1"/>
</dbReference>
<dbReference type="PROSITE" id="PS50011">
    <property type="entry name" value="PROTEIN_KINASE_DOM"/>
    <property type="match status" value="1"/>
</dbReference>
<feature type="domain" description="Protein kinase" evidence="5">
    <location>
        <begin position="790"/>
        <end position="1035"/>
    </location>
</feature>
<dbReference type="InterPro" id="IPR011009">
    <property type="entry name" value="Kinase-like_dom_sf"/>
</dbReference>
<evidence type="ECO:0000313" key="7">
    <source>
        <dbReference type="Proteomes" id="UP001642540"/>
    </source>
</evidence>
<accession>A0ABP1RPZ7</accession>
<keyword evidence="3" id="KW-0547">Nucleotide-binding</keyword>
<evidence type="ECO:0000259" key="5">
    <source>
        <dbReference type="PROSITE" id="PS50011"/>
    </source>
</evidence>
<reference evidence="6 7" key="1">
    <citation type="submission" date="2024-08" db="EMBL/GenBank/DDBJ databases">
        <authorList>
            <person name="Cucini C."/>
            <person name="Frati F."/>
        </authorList>
    </citation>
    <scope>NUCLEOTIDE SEQUENCE [LARGE SCALE GENOMIC DNA]</scope>
</reference>
<dbReference type="InterPro" id="IPR017441">
    <property type="entry name" value="Protein_kinase_ATP_BS"/>
</dbReference>
<evidence type="ECO:0000256" key="2">
    <source>
        <dbReference type="ARBA" id="ARBA00051243"/>
    </source>
</evidence>
<dbReference type="PROSITE" id="PS00107">
    <property type="entry name" value="PROTEIN_KINASE_ATP"/>
    <property type="match status" value="1"/>
</dbReference>
<feature type="binding site" evidence="3">
    <location>
        <position position="821"/>
    </location>
    <ligand>
        <name>ATP</name>
        <dbReference type="ChEBI" id="CHEBI:30616"/>
    </ligand>
</feature>
<keyword evidence="3" id="KW-0067">ATP-binding</keyword>